<evidence type="ECO:0000256" key="1">
    <source>
        <dbReference type="ARBA" id="ARBA00004141"/>
    </source>
</evidence>
<evidence type="ECO:0000313" key="15">
    <source>
        <dbReference type="WBParaSite" id="EEL_0000612701-mRNA-1"/>
    </source>
</evidence>
<feature type="compositionally biased region" description="Basic and acidic residues" evidence="11">
    <location>
        <begin position="603"/>
        <end position="638"/>
    </location>
</feature>
<dbReference type="InterPro" id="IPR018612">
    <property type="entry name" value="NSRP1_N"/>
</dbReference>
<feature type="compositionally biased region" description="Basic and acidic residues" evidence="11">
    <location>
        <begin position="653"/>
        <end position="673"/>
    </location>
</feature>
<dbReference type="Pfam" id="PF09745">
    <property type="entry name" value="NSRP1_N"/>
    <property type="match status" value="1"/>
</dbReference>
<keyword evidence="9 12" id="KW-0472">Membrane</keyword>
<dbReference type="Proteomes" id="UP000050640">
    <property type="component" value="Unplaced"/>
</dbReference>
<keyword evidence="5 10" id="KW-0863">Zinc-finger</keyword>
<name>A0A158Q813_9BILA</name>
<evidence type="ECO:0000259" key="13">
    <source>
        <dbReference type="PROSITE" id="PS50089"/>
    </source>
</evidence>
<evidence type="ECO:0000256" key="10">
    <source>
        <dbReference type="PROSITE-ProRule" id="PRU00175"/>
    </source>
</evidence>
<evidence type="ECO:0000256" key="6">
    <source>
        <dbReference type="ARBA" id="ARBA00022833"/>
    </source>
</evidence>
<proteinExistence type="inferred from homology"/>
<sequence>MQQQNTQQFQGAVRLQNEIPFEELDEEEQWRIEHAKLHEKHRGHEQMHMEIFLILIVTLVVAQIALLCTLLGMWLIPVFICVQRYWWRFLITWIVYSMLSTVIWYRATRPQISGKTPSYVLGIVGYIFIMFTLLGLNHIFAIKARILMDAGLLLLFYGLYYGVLGRDFAHICTDRIASKIGYYTEEGLPRKNLEANVCAVCGNHLEIDDTETEYESTYRLSCGHLFHEFCIRGWCVIGKQQTCPYCKEKVDLKRMFKHPWQKPHLFYGQLLDWIRYLVAWQPLIVTFVKGNKKPSELAKPTVKPVAAAFASDDDDGSETTLSEVTSSTVRAKMQAKREHERALAEDPTIFDYDNVYDELQAKKNQKIAEIKTADKERKSKYAEQILEAHKKRLLAQQSREERKQQKEREAEAGQFDDKEKFVTSAYKKQLAEMENFRLQEAVDNRLNELTAVEKQKSGVWKGGFYRTLLDDIAGDSSIIKTEKGDMKLETISSVNLQQTIADSVEHAKKLSSLRKDSRSDDRFLELSTDKPIKKSIYSDDSDEESELNSTVSVDLKPALSHIGFRLFSKPQMKKPTKAEQIRRRFTPSPEHQTASSSGDEELSERREKRTERYERSREHKFGRQRQEKIAESHSEKRNPPRHHDKSSKHHSVEKKEHKKSEEKQKVGGEENRELRKRTVKEKTKAERLQTIRMILAHRNDSAKIEEIRQRYLERKKEKKYPVVLMHYWLNND</sequence>
<keyword evidence="4" id="KW-0479">Metal-binding</keyword>
<dbReference type="PROSITE" id="PS50089">
    <property type="entry name" value="ZF_RING_2"/>
    <property type="match status" value="1"/>
</dbReference>
<accession>A0A158Q813</accession>
<dbReference type="GO" id="GO:0061630">
    <property type="term" value="F:ubiquitin protein ligase activity"/>
    <property type="evidence" value="ECO:0007669"/>
    <property type="project" value="TreeGrafter"/>
</dbReference>
<dbReference type="SMART" id="SM00184">
    <property type="entry name" value="RING"/>
    <property type="match status" value="1"/>
</dbReference>
<evidence type="ECO:0000313" key="14">
    <source>
        <dbReference type="Proteomes" id="UP000050640"/>
    </source>
</evidence>
<evidence type="ECO:0000256" key="4">
    <source>
        <dbReference type="ARBA" id="ARBA00022723"/>
    </source>
</evidence>
<dbReference type="WBParaSite" id="EEL_0000612701-mRNA-1">
    <property type="protein sequence ID" value="EEL_0000612701-mRNA-1"/>
    <property type="gene ID" value="EEL_0000612701"/>
</dbReference>
<evidence type="ECO:0000256" key="8">
    <source>
        <dbReference type="ARBA" id="ARBA00023054"/>
    </source>
</evidence>
<dbReference type="GO" id="GO:0008270">
    <property type="term" value="F:zinc ion binding"/>
    <property type="evidence" value="ECO:0007669"/>
    <property type="project" value="UniProtKB-KW"/>
</dbReference>
<feature type="compositionally biased region" description="Basic and acidic residues" evidence="11">
    <location>
        <begin position="398"/>
        <end position="414"/>
    </location>
</feature>
<evidence type="ECO:0000256" key="9">
    <source>
        <dbReference type="ARBA" id="ARBA00023136"/>
    </source>
</evidence>
<feature type="transmembrane region" description="Helical" evidence="12">
    <location>
        <begin position="51"/>
        <end position="80"/>
    </location>
</feature>
<keyword evidence="3 12" id="KW-0812">Transmembrane</keyword>
<evidence type="ECO:0000256" key="12">
    <source>
        <dbReference type="SAM" id="Phobius"/>
    </source>
</evidence>
<evidence type="ECO:0000256" key="7">
    <source>
        <dbReference type="ARBA" id="ARBA00022989"/>
    </source>
</evidence>
<comment type="similarity">
    <text evidence="2">Belongs to the NSRP1 family.</text>
</comment>
<feature type="transmembrane region" description="Helical" evidence="12">
    <location>
        <begin position="119"/>
        <end position="140"/>
    </location>
</feature>
<keyword evidence="7 12" id="KW-1133">Transmembrane helix</keyword>
<dbReference type="GO" id="GO:0005789">
    <property type="term" value="C:endoplasmic reticulum membrane"/>
    <property type="evidence" value="ECO:0007669"/>
    <property type="project" value="TreeGrafter"/>
</dbReference>
<feature type="compositionally biased region" description="Basic residues" evidence="11">
    <location>
        <begin position="639"/>
        <end position="652"/>
    </location>
</feature>
<dbReference type="CDD" id="cd16475">
    <property type="entry name" value="RING-H2_RNF121-like"/>
    <property type="match status" value="1"/>
</dbReference>
<keyword evidence="6" id="KW-0862">Zinc</keyword>
<dbReference type="Gene3D" id="3.30.40.10">
    <property type="entry name" value="Zinc/RING finger domain, C3HC4 (zinc finger)"/>
    <property type="match status" value="1"/>
</dbReference>
<dbReference type="InterPro" id="IPR040176">
    <property type="entry name" value="RNF121/RNF175"/>
</dbReference>
<feature type="domain" description="RING-type" evidence="13">
    <location>
        <begin position="198"/>
        <end position="247"/>
    </location>
</feature>
<dbReference type="AlphaFoldDB" id="A0A158Q813"/>
<organism evidence="14 15">
    <name type="scientific">Elaeophora elaphi</name>
    <dbReference type="NCBI Taxonomy" id="1147741"/>
    <lineage>
        <taxon>Eukaryota</taxon>
        <taxon>Metazoa</taxon>
        <taxon>Ecdysozoa</taxon>
        <taxon>Nematoda</taxon>
        <taxon>Chromadorea</taxon>
        <taxon>Rhabditida</taxon>
        <taxon>Spirurina</taxon>
        <taxon>Spiruromorpha</taxon>
        <taxon>Filarioidea</taxon>
        <taxon>Onchocercidae</taxon>
        <taxon>Elaeophora</taxon>
    </lineage>
</organism>
<dbReference type="GO" id="GO:0036503">
    <property type="term" value="P:ERAD pathway"/>
    <property type="evidence" value="ECO:0007669"/>
    <property type="project" value="TreeGrafter"/>
</dbReference>
<dbReference type="InterPro" id="IPR013083">
    <property type="entry name" value="Znf_RING/FYVE/PHD"/>
</dbReference>
<evidence type="ECO:0000256" key="3">
    <source>
        <dbReference type="ARBA" id="ARBA00022692"/>
    </source>
</evidence>
<comment type="subcellular location">
    <subcellularLocation>
        <location evidence="1">Membrane</location>
        <topology evidence="1">Multi-pass membrane protein</topology>
    </subcellularLocation>
</comment>
<keyword evidence="8" id="KW-0175">Coiled coil</keyword>
<dbReference type="PANTHER" id="PTHR13407">
    <property type="entry name" value="RNF121 PROTEIN"/>
    <property type="match status" value="1"/>
</dbReference>
<dbReference type="GO" id="GO:0000139">
    <property type="term" value="C:Golgi membrane"/>
    <property type="evidence" value="ECO:0007669"/>
    <property type="project" value="TreeGrafter"/>
</dbReference>
<evidence type="ECO:0000256" key="5">
    <source>
        <dbReference type="ARBA" id="ARBA00022771"/>
    </source>
</evidence>
<feature type="region of interest" description="Disordered" evidence="11">
    <location>
        <begin position="566"/>
        <end position="683"/>
    </location>
</feature>
<dbReference type="InterPro" id="IPR001841">
    <property type="entry name" value="Znf_RING"/>
</dbReference>
<feature type="region of interest" description="Disordered" evidence="11">
    <location>
        <begin position="393"/>
        <end position="414"/>
    </location>
</feature>
<dbReference type="PANTHER" id="PTHR13407:SF0">
    <property type="entry name" value="FI05221P"/>
    <property type="match status" value="1"/>
</dbReference>
<evidence type="ECO:0000256" key="11">
    <source>
        <dbReference type="SAM" id="MobiDB-lite"/>
    </source>
</evidence>
<keyword evidence="14" id="KW-1185">Reference proteome</keyword>
<dbReference type="SUPFAM" id="SSF57850">
    <property type="entry name" value="RING/U-box"/>
    <property type="match status" value="1"/>
</dbReference>
<dbReference type="GO" id="GO:0000381">
    <property type="term" value="P:regulation of alternative mRNA splicing, via spliceosome"/>
    <property type="evidence" value="ECO:0007669"/>
    <property type="project" value="InterPro"/>
</dbReference>
<feature type="transmembrane region" description="Helical" evidence="12">
    <location>
        <begin position="86"/>
        <end position="107"/>
    </location>
</feature>
<evidence type="ECO:0000256" key="2">
    <source>
        <dbReference type="ARBA" id="ARBA00010126"/>
    </source>
</evidence>
<reference evidence="15" key="1">
    <citation type="submission" date="2016-04" db="UniProtKB">
        <authorList>
            <consortium name="WormBaseParasite"/>
        </authorList>
    </citation>
    <scope>IDENTIFICATION</scope>
</reference>
<protein>
    <submittedName>
        <fullName evidence="15">RING-type domain-containing protein</fullName>
    </submittedName>
</protein>